<dbReference type="Proteomes" id="UP001250181">
    <property type="component" value="Unassembled WGS sequence"/>
</dbReference>
<keyword evidence="2" id="KW-1185">Reference proteome</keyword>
<gene>
    <name evidence="1" type="ORF">RND61_14925</name>
</gene>
<evidence type="ECO:0000313" key="2">
    <source>
        <dbReference type="Proteomes" id="UP001250181"/>
    </source>
</evidence>
<accession>A0ABU3QKS4</accession>
<dbReference type="RefSeq" id="WP_315878430.1">
    <property type="nucleotide sequence ID" value="NZ_JAWCTQ010000016.1"/>
</dbReference>
<sequence length="93" mass="10723">MTPEELRDVLSEYTTDDFSEKMLNDLYKIARDGQLALAQANSVTSKQLWRINKEMESKDLGLDWLSELVNREVDDTSKLTKKEATKVISELNK</sequence>
<reference evidence="1 2" key="1">
    <citation type="submission" date="2023-09" db="EMBL/GenBank/DDBJ databases">
        <title>Streptomyces sp. nov.: A antagonism against Alternaria gaisen Producing Streptochlin, Isolated from Tamarix root soil.</title>
        <authorList>
            <person name="Chen Y."/>
        </authorList>
    </citation>
    <scope>NUCLEOTIDE SEQUENCE [LARGE SCALE GENOMIC DNA]</scope>
    <source>
        <strain evidence="1 2">TRM76323</strain>
    </source>
</reference>
<evidence type="ECO:0000313" key="1">
    <source>
        <dbReference type="EMBL" id="MDT9683356.1"/>
    </source>
</evidence>
<organism evidence="1 2">
    <name type="scientific">Streptomyces tamarix</name>
    <dbReference type="NCBI Taxonomy" id="3078565"/>
    <lineage>
        <taxon>Bacteria</taxon>
        <taxon>Bacillati</taxon>
        <taxon>Actinomycetota</taxon>
        <taxon>Actinomycetes</taxon>
        <taxon>Kitasatosporales</taxon>
        <taxon>Streptomycetaceae</taxon>
        <taxon>Streptomyces</taxon>
    </lineage>
</organism>
<protein>
    <submittedName>
        <fullName evidence="1">Uncharacterized protein</fullName>
    </submittedName>
</protein>
<proteinExistence type="predicted"/>
<dbReference type="EMBL" id="JAWCTQ010000016">
    <property type="protein sequence ID" value="MDT9683356.1"/>
    <property type="molecule type" value="Genomic_DNA"/>
</dbReference>
<name>A0ABU3QKS4_9ACTN</name>
<comment type="caution">
    <text evidence="1">The sequence shown here is derived from an EMBL/GenBank/DDBJ whole genome shotgun (WGS) entry which is preliminary data.</text>
</comment>